<evidence type="ECO:0000313" key="2">
    <source>
        <dbReference type="EMBL" id="MFD2628820.1"/>
    </source>
</evidence>
<keyword evidence="3" id="KW-1185">Reference proteome</keyword>
<gene>
    <name evidence="2" type="ORF">ACFSUN_08470</name>
</gene>
<comment type="caution">
    <text evidence="2">The sequence shown here is derived from an EMBL/GenBank/DDBJ whole genome shotgun (WGS) entry which is preliminary data.</text>
</comment>
<dbReference type="RefSeq" id="WP_379561567.1">
    <property type="nucleotide sequence ID" value="NZ_JBHUMX010000019.1"/>
</dbReference>
<accession>A0ABW5Q097</accession>
<protein>
    <recommendedName>
        <fullName evidence="4">DUF3137 domain-containing protein</fullName>
    </recommendedName>
</protein>
<evidence type="ECO:0000313" key="3">
    <source>
        <dbReference type="Proteomes" id="UP001597451"/>
    </source>
</evidence>
<feature type="transmembrane region" description="Helical" evidence="1">
    <location>
        <begin position="5"/>
        <end position="23"/>
    </location>
</feature>
<keyword evidence="1" id="KW-1133">Transmembrane helix</keyword>
<keyword evidence="1" id="KW-0472">Membrane</keyword>
<proteinExistence type="predicted"/>
<keyword evidence="1" id="KW-0812">Transmembrane</keyword>
<sequence>MKKILFFIIGWCIVVALVIMVIVQNPNSFFVNGTIILGWLLFLLQLTWNNSEYFYIKIKRYWFFLKNPDCIWNMQIEFEGDFDENTFDKIDHLFNKQNSNLRIINLSNSRKIYRSNTLSFEVTVRKGLIQVHLEDLEVSFRRSRKIIDEEIGILLEEFSKILKEDNVNYYFNINFKEFNPYYGFFIRRLNAKNINTFNIKFNIESDKVTINKKSIEIYTKSLQKMNSFSKEYLSLSPR</sequence>
<organism evidence="2 3">
    <name type="scientific">Oceanobacillus kapialis</name>
    <dbReference type="NCBI Taxonomy" id="481353"/>
    <lineage>
        <taxon>Bacteria</taxon>
        <taxon>Bacillati</taxon>
        <taxon>Bacillota</taxon>
        <taxon>Bacilli</taxon>
        <taxon>Bacillales</taxon>
        <taxon>Bacillaceae</taxon>
        <taxon>Oceanobacillus</taxon>
    </lineage>
</organism>
<dbReference type="EMBL" id="JBHUMX010000019">
    <property type="protein sequence ID" value="MFD2628820.1"/>
    <property type="molecule type" value="Genomic_DNA"/>
</dbReference>
<feature type="transmembrane region" description="Helical" evidence="1">
    <location>
        <begin position="29"/>
        <end position="48"/>
    </location>
</feature>
<name>A0ABW5Q097_9BACI</name>
<dbReference type="Proteomes" id="UP001597451">
    <property type="component" value="Unassembled WGS sequence"/>
</dbReference>
<reference evidence="3" key="1">
    <citation type="journal article" date="2019" name="Int. J. Syst. Evol. Microbiol.">
        <title>The Global Catalogue of Microorganisms (GCM) 10K type strain sequencing project: providing services to taxonomists for standard genome sequencing and annotation.</title>
        <authorList>
            <consortium name="The Broad Institute Genomics Platform"/>
            <consortium name="The Broad Institute Genome Sequencing Center for Infectious Disease"/>
            <person name="Wu L."/>
            <person name="Ma J."/>
        </authorList>
    </citation>
    <scope>NUCLEOTIDE SEQUENCE [LARGE SCALE GENOMIC DNA]</scope>
    <source>
        <strain evidence="3">TISTR 1858</strain>
    </source>
</reference>
<evidence type="ECO:0000256" key="1">
    <source>
        <dbReference type="SAM" id="Phobius"/>
    </source>
</evidence>
<evidence type="ECO:0008006" key="4">
    <source>
        <dbReference type="Google" id="ProtNLM"/>
    </source>
</evidence>